<dbReference type="CDD" id="cd06455">
    <property type="entry name" value="M3A_TOP"/>
    <property type="match status" value="1"/>
</dbReference>
<organism evidence="9 10">
    <name type="scientific">Aspergillus heteromorphus CBS 117.55</name>
    <dbReference type="NCBI Taxonomy" id="1448321"/>
    <lineage>
        <taxon>Eukaryota</taxon>
        <taxon>Fungi</taxon>
        <taxon>Dikarya</taxon>
        <taxon>Ascomycota</taxon>
        <taxon>Pezizomycotina</taxon>
        <taxon>Eurotiomycetes</taxon>
        <taxon>Eurotiomycetidae</taxon>
        <taxon>Eurotiales</taxon>
        <taxon>Aspergillaceae</taxon>
        <taxon>Aspergillus</taxon>
        <taxon>Aspergillus subgen. Circumdati</taxon>
    </lineage>
</organism>
<dbReference type="SUPFAM" id="SSF55486">
    <property type="entry name" value="Metalloproteases ('zincins'), catalytic domain"/>
    <property type="match status" value="1"/>
</dbReference>
<comment type="cofactor">
    <cofactor evidence="7">
        <name>Zn(2+)</name>
        <dbReference type="ChEBI" id="CHEBI:29105"/>
    </cofactor>
    <text evidence="7">Binds 1 zinc ion.</text>
</comment>
<name>A0A317X344_9EURO</name>
<dbReference type="PANTHER" id="PTHR11804">
    <property type="entry name" value="PROTEASE M3 THIMET OLIGOPEPTIDASE-RELATED"/>
    <property type="match status" value="1"/>
</dbReference>
<dbReference type="GO" id="GO:0046872">
    <property type="term" value="F:metal ion binding"/>
    <property type="evidence" value="ECO:0007669"/>
    <property type="project" value="UniProtKB-UniRule"/>
</dbReference>
<dbReference type="VEuPathDB" id="FungiDB:BO70DRAFT_410584"/>
<dbReference type="STRING" id="1448321.A0A317X344"/>
<dbReference type="PANTHER" id="PTHR11804:SF84">
    <property type="entry name" value="SACCHAROLYSIN"/>
    <property type="match status" value="1"/>
</dbReference>
<dbReference type="GeneID" id="37069495"/>
<evidence type="ECO:0000256" key="4">
    <source>
        <dbReference type="ARBA" id="ARBA00022801"/>
    </source>
</evidence>
<feature type="domain" description="Peptidase M3A/M3B catalytic" evidence="8">
    <location>
        <begin position="225"/>
        <end position="712"/>
    </location>
</feature>
<dbReference type="Gene3D" id="1.20.1050.40">
    <property type="entry name" value="Endopeptidase. Chain P, domain 1"/>
    <property type="match status" value="1"/>
</dbReference>
<dbReference type="InterPro" id="IPR024077">
    <property type="entry name" value="Neurolysin/TOP_dom2"/>
</dbReference>
<dbReference type="OrthoDB" id="534666at2759"/>
<sequence length="719" mass="82980">MSPVPPQPLPRVPTTEEIVPAMQRIIDEFNIVRAQILDTTTPATATFDNTMIPLAHVEDAVQGEIAMIDMLQYGSPSLATQDAFNVAQKLYNDARASWTADAAFFSLLQAVRTKEQDFNALDPESQHLLDRELLDYHQAGHGVLSPTDLEIYLRRRSEITELERQFQQNLAREDGGVKFTLEELDGVPREELAKWRDCDNDGSGEDENSKRKFVPFANGGTMTVLTNANRSETRKKMFLADSHKLGENKPLFEEIIRRRAKQARFLEYPSHADFRIKRRMVKTTAWLRGFLDQLKEKLCPLGRDEVGVLQRRRVEDLRARGQDTDNGSADQRVGNGFPPWDKRYYEKLVQQDFEIDQLHISEFFPLEQTATGMLGIFAKVLDLRFEPVSVPTDDLKDVIWYDNVRVFSVWNSTNDDETIGYLYFDLLWRENKYRGNQSVNLQCGYEKPDRSRQYPATILMCSFPTSTPTSCTLLKHHQVVTLFHEMGHGIHDLLARTKYTRFHGYRLPPDFGEMPSMMLENWCWMKDVLQDLSCHYTTLDETYLSEWRKQNPGKADPPTTIPGELVDNIIRHRHFNQSLYYLHILSISLFDLQIHTTNTDDIDHLDVQKLWYDIRGEIEFMDYSECRDGYGFGTFSHLTAGYDVCYYAYLCCAAMAQDVFTSVFAADPFDKEIWDRYRRAILQSGGSKQDLLGMLEDFLGRPVNMNALVETLTRAASEQ</sequence>
<dbReference type="AlphaFoldDB" id="A0A317X344"/>
<evidence type="ECO:0000256" key="3">
    <source>
        <dbReference type="ARBA" id="ARBA00022723"/>
    </source>
</evidence>
<comment type="caution">
    <text evidence="9">The sequence shown here is derived from an EMBL/GenBank/DDBJ whole genome shotgun (WGS) entry which is preliminary data.</text>
</comment>
<comment type="similarity">
    <text evidence="1 7">Belongs to the peptidase M3 family.</text>
</comment>
<proteinExistence type="inferred from homology"/>
<evidence type="ECO:0000256" key="6">
    <source>
        <dbReference type="ARBA" id="ARBA00023049"/>
    </source>
</evidence>
<evidence type="ECO:0000256" key="5">
    <source>
        <dbReference type="ARBA" id="ARBA00022833"/>
    </source>
</evidence>
<dbReference type="EMBL" id="MSFL01000002">
    <property type="protein sequence ID" value="PWY90980.1"/>
    <property type="molecule type" value="Genomic_DNA"/>
</dbReference>
<evidence type="ECO:0000256" key="7">
    <source>
        <dbReference type="RuleBase" id="RU003435"/>
    </source>
</evidence>
<evidence type="ECO:0000313" key="9">
    <source>
        <dbReference type="EMBL" id="PWY90980.1"/>
    </source>
</evidence>
<reference evidence="9 10" key="1">
    <citation type="submission" date="2016-12" db="EMBL/GenBank/DDBJ databases">
        <title>The genomes of Aspergillus section Nigri reveals drivers in fungal speciation.</title>
        <authorList>
            <consortium name="DOE Joint Genome Institute"/>
            <person name="Vesth T.C."/>
            <person name="Nybo J."/>
            <person name="Theobald S."/>
            <person name="Brandl J."/>
            <person name="Frisvad J.C."/>
            <person name="Nielsen K.F."/>
            <person name="Lyhne E.K."/>
            <person name="Kogle M.E."/>
            <person name="Kuo A."/>
            <person name="Riley R."/>
            <person name="Clum A."/>
            <person name="Nolan M."/>
            <person name="Lipzen A."/>
            <person name="Salamov A."/>
            <person name="Henrissat B."/>
            <person name="Wiebenga A."/>
            <person name="De Vries R.P."/>
            <person name="Grigoriev I.V."/>
            <person name="Mortensen U.H."/>
            <person name="Andersen M.R."/>
            <person name="Baker S.E."/>
        </authorList>
    </citation>
    <scope>NUCLEOTIDE SEQUENCE [LARGE SCALE GENOMIC DNA]</scope>
    <source>
        <strain evidence="9 10">CBS 117.55</strain>
    </source>
</reference>
<dbReference type="Gene3D" id="3.40.390.10">
    <property type="entry name" value="Collagenase (Catalytic Domain)"/>
    <property type="match status" value="1"/>
</dbReference>
<keyword evidence="10" id="KW-1185">Reference proteome</keyword>
<dbReference type="GO" id="GO:0006508">
    <property type="term" value="P:proteolysis"/>
    <property type="evidence" value="ECO:0007669"/>
    <property type="project" value="UniProtKB-KW"/>
</dbReference>
<keyword evidence="5 7" id="KW-0862">Zinc</keyword>
<dbReference type="Pfam" id="PF01432">
    <property type="entry name" value="Peptidase_M3"/>
    <property type="match status" value="1"/>
</dbReference>
<dbReference type="Proteomes" id="UP000247233">
    <property type="component" value="Unassembled WGS sequence"/>
</dbReference>
<evidence type="ECO:0000259" key="8">
    <source>
        <dbReference type="Pfam" id="PF01432"/>
    </source>
</evidence>
<evidence type="ECO:0000256" key="1">
    <source>
        <dbReference type="ARBA" id="ARBA00006040"/>
    </source>
</evidence>
<keyword evidence="2 7" id="KW-0645">Protease</keyword>
<dbReference type="InterPro" id="IPR024080">
    <property type="entry name" value="Neurolysin/TOP_N"/>
</dbReference>
<evidence type="ECO:0000256" key="2">
    <source>
        <dbReference type="ARBA" id="ARBA00022670"/>
    </source>
</evidence>
<dbReference type="GO" id="GO:0005758">
    <property type="term" value="C:mitochondrial intermembrane space"/>
    <property type="evidence" value="ECO:0007669"/>
    <property type="project" value="TreeGrafter"/>
</dbReference>
<protein>
    <submittedName>
        <fullName evidence="9">Peptidase family M3</fullName>
    </submittedName>
</protein>
<keyword evidence="4 7" id="KW-0378">Hydrolase</keyword>
<evidence type="ECO:0000313" key="10">
    <source>
        <dbReference type="Proteomes" id="UP000247233"/>
    </source>
</evidence>
<dbReference type="InterPro" id="IPR024079">
    <property type="entry name" value="MetalloPept_cat_dom_sf"/>
</dbReference>
<keyword evidence="3 7" id="KW-0479">Metal-binding</keyword>
<dbReference type="InterPro" id="IPR001567">
    <property type="entry name" value="Pept_M3A_M3B_dom"/>
</dbReference>
<dbReference type="GO" id="GO:0006518">
    <property type="term" value="P:peptide metabolic process"/>
    <property type="evidence" value="ECO:0007669"/>
    <property type="project" value="TreeGrafter"/>
</dbReference>
<dbReference type="Gene3D" id="1.10.1370.10">
    <property type="entry name" value="Neurolysin, domain 3"/>
    <property type="match status" value="1"/>
</dbReference>
<dbReference type="RefSeq" id="XP_025403423.1">
    <property type="nucleotide sequence ID" value="XM_025547258.1"/>
</dbReference>
<accession>A0A317X344</accession>
<gene>
    <name evidence="9" type="ORF">BO70DRAFT_410584</name>
</gene>
<keyword evidence="6 7" id="KW-0482">Metalloprotease</keyword>
<dbReference type="InterPro" id="IPR045090">
    <property type="entry name" value="Pept_M3A_M3B"/>
</dbReference>
<dbReference type="GO" id="GO:0004222">
    <property type="term" value="F:metalloendopeptidase activity"/>
    <property type="evidence" value="ECO:0007669"/>
    <property type="project" value="InterPro"/>
</dbReference>